<evidence type="ECO:0000313" key="10">
    <source>
        <dbReference type="EMBL" id="GAA2653447.1"/>
    </source>
</evidence>
<dbReference type="Gene3D" id="1.20.1250.20">
    <property type="entry name" value="MFS general substrate transporter like domains"/>
    <property type="match status" value="2"/>
</dbReference>
<accession>A0ABN3RIP5</accession>
<dbReference type="PRINTS" id="PR01036">
    <property type="entry name" value="TCRTETB"/>
</dbReference>
<dbReference type="InterPro" id="IPR011701">
    <property type="entry name" value="MFS"/>
</dbReference>
<evidence type="ECO:0000256" key="5">
    <source>
        <dbReference type="ARBA" id="ARBA00022989"/>
    </source>
</evidence>
<comment type="subcellular location">
    <subcellularLocation>
        <location evidence="1">Cell membrane</location>
        <topology evidence="1">Multi-pass membrane protein</topology>
    </subcellularLocation>
</comment>
<evidence type="ECO:0000256" key="3">
    <source>
        <dbReference type="ARBA" id="ARBA00022475"/>
    </source>
</evidence>
<evidence type="ECO:0000313" key="11">
    <source>
        <dbReference type="Proteomes" id="UP001500994"/>
    </source>
</evidence>
<dbReference type="InterPro" id="IPR036259">
    <property type="entry name" value="MFS_trans_sf"/>
</dbReference>
<comment type="caution">
    <text evidence="10">The sequence shown here is derived from an EMBL/GenBank/DDBJ whole genome shotgun (WGS) entry which is preliminary data.</text>
</comment>
<evidence type="ECO:0000256" key="1">
    <source>
        <dbReference type="ARBA" id="ARBA00004651"/>
    </source>
</evidence>
<gene>
    <name evidence="10" type="ORF">GCM10009864_17830</name>
</gene>
<reference evidence="10 11" key="1">
    <citation type="journal article" date="2019" name="Int. J. Syst. Evol. Microbiol.">
        <title>The Global Catalogue of Microorganisms (GCM) 10K type strain sequencing project: providing services to taxonomists for standard genome sequencing and annotation.</title>
        <authorList>
            <consortium name="The Broad Institute Genomics Platform"/>
            <consortium name="The Broad Institute Genome Sequencing Center for Infectious Disease"/>
            <person name="Wu L."/>
            <person name="Ma J."/>
        </authorList>
    </citation>
    <scope>NUCLEOTIDE SEQUENCE [LARGE SCALE GENOMIC DNA]</scope>
    <source>
        <strain evidence="10 11">JCM 16374</strain>
    </source>
</reference>
<keyword evidence="6 8" id="KW-0472">Membrane</keyword>
<organism evidence="10 11">
    <name type="scientific">Streptomyces lunalinharesii</name>
    <dbReference type="NCBI Taxonomy" id="333384"/>
    <lineage>
        <taxon>Bacteria</taxon>
        <taxon>Bacillati</taxon>
        <taxon>Actinomycetota</taxon>
        <taxon>Actinomycetes</taxon>
        <taxon>Kitasatosporales</taxon>
        <taxon>Streptomycetaceae</taxon>
        <taxon>Streptomyces</taxon>
    </lineage>
</organism>
<keyword evidence="11" id="KW-1185">Reference proteome</keyword>
<dbReference type="SUPFAM" id="SSF103473">
    <property type="entry name" value="MFS general substrate transporter"/>
    <property type="match status" value="1"/>
</dbReference>
<keyword evidence="3" id="KW-1003">Cell membrane</keyword>
<evidence type="ECO:0000256" key="7">
    <source>
        <dbReference type="ARBA" id="ARBA00023251"/>
    </source>
</evidence>
<dbReference type="CDD" id="cd17321">
    <property type="entry name" value="MFS_MMR_MDR_like"/>
    <property type="match status" value="1"/>
</dbReference>
<feature type="transmembrane region" description="Helical" evidence="8">
    <location>
        <begin position="229"/>
        <end position="246"/>
    </location>
</feature>
<dbReference type="Pfam" id="PF07690">
    <property type="entry name" value="MFS_1"/>
    <property type="match status" value="1"/>
</dbReference>
<protein>
    <submittedName>
        <fullName evidence="10">MFS transporter</fullName>
    </submittedName>
</protein>
<proteinExistence type="predicted"/>
<sequence length="453" mass="45240">MPRDRVGGHDERWGLVAVAGICSFLAMFDMSVMTVAVPGIAAGFAVPVSVAQWAVLAYQLPVVALLLPAGRWLDRAPLRPVVLGALAGFGLCGAAAAAAPVAAVLLGARLLQGACGAVLFVLMPLLAVRAVRPERRGRAMSVPATLGPLGAVTGPALGGVLLDHWGWRTVLLVKLPLCLVAWWLARRGLAPGGRPTAPGRAECRDAALAGAAVGALLLGLTLLPEGWGGPVLCAFALVPGVLWVRGTGGRQVRGTLRSTRTGGAHAAVLALAAAFAAVHFLLAVQLQRTEGVSASATGLALLAFPAAMAVAGPVGGRLADRLGARPVAVVGAALVAVGFGLLATAGAWPPFQVGWRLAVAGLGMGLYGGPVQLLVLDAAGPARMATAGSTVQLARSAGFTLGPAAATALAGLGDPRTGPVLATAAALLATLLLARRPAPDGATAIRHAPVPPP</sequence>
<feature type="transmembrane region" description="Helical" evidence="8">
    <location>
        <begin position="206"/>
        <end position="223"/>
    </location>
</feature>
<dbReference type="PANTHER" id="PTHR42718">
    <property type="entry name" value="MAJOR FACILITATOR SUPERFAMILY MULTIDRUG TRANSPORTER MFSC"/>
    <property type="match status" value="1"/>
</dbReference>
<dbReference type="PROSITE" id="PS50850">
    <property type="entry name" value="MFS"/>
    <property type="match status" value="1"/>
</dbReference>
<dbReference type="InterPro" id="IPR020846">
    <property type="entry name" value="MFS_dom"/>
</dbReference>
<feature type="transmembrane region" description="Helical" evidence="8">
    <location>
        <begin position="81"/>
        <end position="104"/>
    </location>
</feature>
<feature type="domain" description="Major facilitator superfamily (MFS) profile" evidence="9">
    <location>
        <begin position="15"/>
        <end position="442"/>
    </location>
</feature>
<dbReference type="Proteomes" id="UP001500994">
    <property type="component" value="Unassembled WGS sequence"/>
</dbReference>
<feature type="transmembrane region" description="Helical" evidence="8">
    <location>
        <begin position="292"/>
        <end position="315"/>
    </location>
</feature>
<evidence type="ECO:0000256" key="2">
    <source>
        <dbReference type="ARBA" id="ARBA00022448"/>
    </source>
</evidence>
<feature type="transmembrane region" description="Helical" evidence="8">
    <location>
        <begin position="327"/>
        <end position="348"/>
    </location>
</feature>
<dbReference type="EMBL" id="BAAARK010000004">
    <property type="protein sequence ID" value="GAA2653447.1"/>
    <property type="molecule type" value="Genomic_DNA"/>
</dbReference>
<keyword evidence="2" id="KW-0813">Transport</keyword>
<name>A0ABN3RIP5_9ACTN</name>
<keyword evidence="5 8" id="KW-1133">Transmembrane helix</keyword>
<evidence type="ECO:0000256" key="8">
    <source>
        <dbReference type="SAM" id="Phobius"/>
    </source>
</evidence>
<dbReference type="RefSeq" id="WP_344574475.1">
    <property type="nucleotide sequence ID" value="NZ_BAAARK010000004.1"/>
</dbReference>
<evidence type="ECO:0000259" key="9">
    <source>
        <dbReference type="PROSITE" id="PS50850"/>
    </source>
</evidence>
<feature type="transmembrane region" description="Helical" evidence="8">
    <location>
        <begin position="266"/>
        <end position="286"/>
    </location>
</feature>
<evidence type="ECO:0000256" key="6">
    <source>
        <dbReference type="ARBA" id="ARBA00023136"/>
    </source>
</evidence>
<feature type="transmembrane region" description="Helical" evidence="8">
    <location>
        <begin position="12"/>
        <end position="44"/>
    </location>
</feature>
<dbReference type="PANTHER" id="PTHR42718:SF46">
    <property type="entry name" value="BLR6921 PROTEIN"/>
    <property type="match status" value="1"/>
</dbReference>
<keyword evidence="4 8" id="KW-0812">Transmembrane</keyword>
<feature type="transmembrane region" description="Helical" evidence="8">
    <location>
        <begin position="354"/>
        <end position="376"/>
    </location>
</feature>
<feature type="transmembrane region" description="Helical" evidence="8">
    <location>
        <begin position="50"/>
        <end position="69"/>
    </location>
</feature>
<evidence type="ECO:0000256" key="4">
    <source>
        <dbReference type="ARBA" id="ARBA00022692"/>
    </source>
</evidence>
<feature type="transmembrane region" description="Helical" evidence="8">
    <location>
        <begin position="110"/>
        <end position="128"/>
    </location>
</feature>
<feature type="transmembrane region" description="Helical" evidence="8">
    <location>
        <begin position="165"/>
        <end position="185"/>
    </location>
</feature>
<feature type="transmembrane region" description="Helical" evidence="8">
    <location>
        <begin position="140"/>
        <end position="159"/>
    </location>
</feature>
<keyword evidence="7" id="KW-0046">Antibiotic resistance</keyword>